<feature type="domain" description="Luciferase-like" evidence="3">
    <location>
        <begin position="1"/>
        <end position="308"/>
    </location>
</feature>
<evidence type="ECO:0000313" key="5">
    <source>
        <dbReference type="Proteomes" id="UP000092598"/>
    </source>
</evidence>
<dbReference type="InterPro" id="IPR036661">
    <property type="entry name" value="Luciferase-like_sf"/>
</dbReference>
<evidence type="ECO:0000313" key="4">
    <source>
        <dbReference type="EMBL" id="ANS62326.1"/>
    </source>
</evidence>
<accession>A0A1B1M147</accession>
<dbReference type="GO" id="GO:0005829">
    <property type="term" value="C:cytosol"/>
    <property type="evidence" value="ECO:0007669"/>
    <property type="project" value="TreeGrafter"/>
</dbReference>
<dbReference type="AlphaFoldDB" id="A0A1B1M147"/>
<dbReference type="PANTHER" id="PTHR30137">
    <property type="entry name" value="LUCIFERASE-LIKE MONOOXYGENASE"/>
    <property type="match status" value="1"/>
</dbReference>
<organism evidence="4 5">
    <name type="scientific">Streptomyces lincolnensis</name>
    <dbReference type="NCBI Taxonomy" id="1915"/>
    <lineage>
        <taxon>Bacteria</taxon>
        <taxon>Bacillati</taxon>
        <taxon>Actinomycetota</taxon>
        <taxon>Actinomycetes</taxon>
        <taxon>Kitasatosporales</taxon>
        <taxon>Streptomycetaceae</taxon>
        <taxon>Streptomyces</taxon>
    </lineage>
</organism>
<keyword evidence="1" id="KW-0560">Oxidoreductase</keyword>
<evidence type="ECO:0000259" key="3">
    <source>
        <dbReference type="Pfam" id="PF00296"/>
    </source>
</evidence>
<keyword evidence="2" id="KW-0503">Monooxygenase</keyword>
<dbReference type="EMBL" id="CP016438">
    <property type="protein sequence ID" value="ANS62326.1"/>
    <property type="molecule type" value="Genomic_DNA"/>
</dbReference>
<protein>
    <submittedName>
        <fullName evidence="4">Luciferase family protein</fullName>
    </submittedName>
</protein>
<dbReference type="SUPFAM" id="SSF51679">
    <property type="entry name" value="Bacterial luciferase-like"/>
    <property type="match status" value="1"/>
</dbReference>
<keyword evidence="5" id="KW-1185">Reference proteome</keyword>
<evidence type="ECO:0000256" key="2">
    <source>
        <dbReference type="ARBA" id="ARBA00023033"/>
    </source>
</evidence>
<dbReference type="PATRIC" id="fig|1915.4.peg.139"/>
<dbReference type="InterPro" id="IPR050766">
    <property type="entry name" value="Bact_Lucif_Oxidored"/>
</dbReference>
<dbReference type="GO" id="GO:0016705">
    <property type="term" value="F:oxidoreductase activity, acting on paired donors, with incorporation or reduction of molecular oxygen"/>
    <property type="evidence" value="ECO:0007669"/>
    <property type="project" value="InterPro"/>
</dbReference>
<dbReference type="Gene3D" id="3.20.20.30">
    <property type="entry name" value="Luciferase-like domain"/>
    <property type="match status" value="1"/>
</dbReference>
<name>A0A1B1M147_STRLN</name>
<dbReference type="PANTHER" id="PTHR30137:SF8">
    <property type="entry name" value="BLR5498 PROTEIN"/>
    <property type="match status" value="1"/>
</dbReference>
<proteinExistence type="predicted"/>
<evidence type="ECO:0000256" key="1">
    <source>
        <dbReference type="ARBA" id="ARBA00023002"/>
    </source>
</evidence>
<sequence length="340" mass="37299">MAVKAEEMGFDRVWAVEHHGLKWYSHMSTSEIFLTWVAARTSRIRIGHGVVTLPFGYQHPVRVAERTAMLDVLSGGRLDVGVGRSASPREMSLFGVDAGTSHEQVEEALRIVTGVWQGNASGWNGSLNIAPGEVFPRPYQDPHPPIFTACTNEAALRSAANRGLGALVLGLGDLDLLRRRRAVYDEARAARTNRDLLTPAVNDHFAVVCPTVVLDDAAEARRIGVRGQQFFVESARHWYADGPPPNLDMAADGERGLRALERTVRKEMETAGVPALPQYVAAYNTHHPYGTADQALSRVRELADAGADDVMCLVQMGGVPHAVCMETVRQWGEHVIPHFR</sequence>
<dbReference type="GO" id="GO:0004497">
    <property type="term" value="F:monooxygenase activity"/>
    <property type="evidence" value="ECO:0007669"/>
    <property type="project" value="UniProtKB-KW"/>
</dbReference>
<dbReference type="Proteomes" id="UP000092598">
    <property type="component" value="Chromosome"/>
</dbReference>
<reference evidence="4 5" key="1">
    <citation type="submission" date="2016-07" db="EMBL/GenBank/DDBJ databases">
        <title>Enhancement of antibiotic productionsby engineered nitrateutilization in actinobacteria.</title>
        <authorList>
            <person name="Meng S.C."/>
        </authorList>
    </citation>
    <scope>NUCLEOTIDE SEQUENCE [LARGE SCALE GENOMIC DNA]</scope>
    <source>
        <strain evidence="4 5">NRRL 2936</strain>
    </source>
</reference>
<dbReference type="STRING" id="1915.SLINC_0102"/>
<dbReference type="Pfam" id="PF00296">
    <property type="entry name" value="Bac_luciferase"/>
    <property type="match status" value="1"/>
</dbReference>
<dbReference type="KEGG" id="sls:SLINC_0102"/>
<dbReference type="InterPro" id="IPR011251">
    <property type="entry name" value="Luciferase-like_dom"/>
</dbReference>
<gene>
    <name evidence="4" type="ORF">SLINC_0102</name>
</gene>